<sequence length="232" mass="25371">MTDILHDQNPGAPPDLNHPHLAICPPAPTLRAPPPESLTDGTVTIRRWQPSDADALFRIITASRERLAAWMPWAARATTYERDEAVAFTERTHRRWERDEGWDYAITIGGAGKEKNDDEGDDEEEAAAAAVVIGSCGLRRRDDHPGVDAGYWLADGHTGSGHATAAVRLLTAQALGGMGAPSVRIVHDEANERSRGVPRRLGFECQGEVDAEDNPEGRRDTVWVKYPDPVQG</sequence>
<dbReference type="PANTHER" id="PTHR43441:SF3">
    <property type="entry name" value="ACETYLTRANSFERASE"/>
    <property type="match status" value="1"/>
</dbReference>
<evidence type="ECO:0000256" key="1">
    <source>
        <dbReference type="SAM" id="MobiDB-lite"/>
    </source>
</evidence>
<dbReference type="Pfam" id="PF13302">
    <property type="entry name" value="Acetyltransf_3"/>
    <property type="match status" value="1"/>
</dbReference>
<dbReference type="SUPFAM" id="SSF55729">
    <property type="entry name" value="Acyl-CoA N-acyltransferases (Nat)"/>
    <property type="match status" value="1"/>
</dbReference>
<organism evidence="3 4">
    <name type="scientific">Cordyceps javanica</name>
    <dbReference type="NCBI Taxonomy" id="43265"/>
    <lineage>
        <taxon>Eukaryota</taxon>
        <taxon>Fungi</taxon>
        <taxon>Dikarya</taxon>
        <taxon>Ascomycota</taxon>
        <taxon>Pezizomycotina</taxon>
        <taxon>Sordariomycetes</taxon>
        <taxon>Hypocreomycetidae</taxon>
        <taxon>Hypocreales</taxon>
        <taxon>Cordycipitaceae</taxon>
        <taxon>Cordyceps</taxon>
    </lineage>
</organism>
<keyword evidence="3" id="KW-0808">Transferase</keyword>
<dbReference type="GO" id="GO:0008999">
    <property type="term" value="F:protein-N-terminal-alanine acetyltransferase activity"/>
    <property type="evidence" value="ECO:0007669"/>
    <property type="project" value="TreeGrafter"/>
</dbReference>
<name>A0A545VBG1_9HYPO</name>
<dbReference type="InterPro" id="IPR000182">
    <property type="entry name" value="GNAT_dom"/>
</dbReference>
<dbReference type="PANTHER" id="PTHR43441">
    <property type="entry name" value="RIBOSOMAL-PROTEIN-SERINE ACETYLTRANSFERASE"/>
    <property type="match status" value="1"/>
</dbReference>
<dbReference type="Proteomes" id="UP000315783">
    <property type="component" value="Unassembled WGS sequence"/>
</dbReference>
<gene>
    <name evidence="3" type="ORF">IF1G_01286</name>
</gene>
<dbReference type="EMBL" id="SPUK01000002">
    <property type="protein sequence ID" value="TQV99071.1"/>
    <property type="molecule type" value="Genomic_DNA"/>
</dbReference>
<keyword evidence="3" id="KW-0012">Acyltransferase</keyword>
<dbReference type="InterPro" id="IPR016181">
    <property type="entry name" value="Acyl_CoA_acyltransferase"/>
</dbReference>
<evidence type="ECO:0000259" key="2">
    <source>
        <dbReference type="Pfam" id="PF13302"/>
    </source>
</evidence>
<dbReference type="OrthoDB" id="630895at2759"/>
<feature type="region of interest" description="Disordered" evidence="1">
    <location>
        <begin position="207"/>
        <end position="232"/>
    </location>
</feature>
<accession>A0A545VBG1</accession>
<dbReference type="InterPro" id="IPR051908">
    <property type="entry name" value="Ribosomal_N-acetyltransferase"/>
</dbReference>
<dbReference type="AlphaFoldDB" id="A0A545VBG1"/>
<reference evidence="3 4" key="1">
    <citation type="journal article" date="2019" name="Appl. Microbiol. Biotechnol.">
        <title>Genome sequence of Isaria javanica and comparative genome analysis insights into family S53 peptidase evolution in fungal entomopathogens.</title>
        <authorList>
            <person name="Lin R."/>
            <person name="Zhang X."/>
            <person name="Xin B."/>
            <person name="Zou M."/>
            <person name="Gao Y."/>
            <person name="Qin F."/>
            <person name="Hu Q."/>
            <person name="Xie B."/>
            <person name="Cheng X."/>
        </authorList>
    </citation>
    <scope>NUCLEOTIDE SEQUENCE [LARGE SCALE GENOMIC DNA]</scope>
    <source>
        <strain evidence="3 4">IJ1G</strain>
    </source>
</reference>
<evidence type="ECO:0000313" key="3">
    <source>
        <dbReference type="EMBL" id="TQV99071.1"/>
    </source>
</evidence>
<comment type="caution">
    <text evidence="3">The sequence shown here is derived from an EMBL/GenBank/DDBJ whole genome shotgun (WGS) entry which is preliminary data.</text>
</comment>
<feature type="region of interest" description="Disordered" evidence="1">
    <location>
        <begin position="1"/>
        <end position="20"/>
    </location>
</feature>
<evidence type="ECO:0000313" key="4">
    <source>
        <dbReference type="Proteomes" id="UP000315783"/>
    </source>
</evidence>
<protein>
    <submittedName>
        <fullName evidence="3">Acyl-CoA N-acyltransferase</fullName>
    </submittedName>
</protein>
<dbReference type="GO" id="GO:1990189">
    <property type="term" value="F:protein N-terminal-serine acetyltransferase activity"/>
    <property type="evidence" value="ECO:0007669"/>
    <property type="project" value="TreeGrafter"/>
</dbReference>
<feature type="domain" description="N-acetyltransferase" evidence="2">
    <location>
        <begin position="43"/>
        <end position="204"/>
    </location>
</feature>
<dbReference type="STRING" id="43265.A0A545VBG1"/>
<keyword evidence="4" id="KW-1185">Reference proteome</keyword>
<proteinExistence type="predicted"/>
<dbReference type="Gene3D" id="3.40.630.30">
    <property type="match status" value="1"/>
</dbReference>
<dbReference type="GO" id="GO:0005737">
    <property type="term" value="C:cytoplasm"/>
    <property type="evidence" value="ECO:0007669"/>
    <property type="project" value="TreeGrafter"/>
</dbReference>